<dbReference type="RefSeq" id="WP_006675724.1">
    <property type="nucleotide sequence ID" value="NZ_CABMNB010000010.1"/>
</dbReference>
<dbReference type="Proteomes" id="UP001209276">
    <property type="component" value="Unassembled WGS sequence"/>
</dbReference>
<keyword evidence="6" id="KW-1185">Reference proteome</keyword>
<evidence type="ECO:0000313" key="3">
    <source>
        <dbReference type="EMBL" id="RJG20683.1"/>
    </source>
</evidence>
<reference evidence="3 4" key="1">
    <citation type="submission" date="2018-09" db="EMBL/GenBank/DDBJ databases">
        <title>Paenibacillus SK2017-BO5.</title>
        <authorList>
            <person name="Piskunova J.V."/>
            <person name="Dubiley S.A."/>
            <person name="Severinov K.V."/>
        </authorList>
    </citation>
    <scope>NUCLEOTIDE SEQUENCE [LARGE SCALE GENOMIC DNA]</scope>
    <source>
        <strain evidence="3 4">BO5</strain>
    </source>
</reference>
<dbReference type="OrthoDB" id="2889126at2"/>
<accession>A0A378X9Q4</accession>
<evidence type="ECO:0000313" key="1">
    <source>
        <dbReference type="EMBL" id="MCY9605632.1"/>
    </source>
</evidence>
<organism evidence="3 4">
    <name type="scientific">Paenibacillus thiaminolyticus</name>
    <name type="common">Bacillus thiaminolyticus</name>
    <dbReference type="NCBI Taxonomy" id="49283"/>
    <lineage>
        <taxon>Bacteria</taxon>
        <taxon>Bacillati</taxon>
        <taxon>Bacillota</taxon>
        <taxon>Bacilli</taxon>
        <taxon>Bacillales</taxon>
        <taxon>Paenibacillaceae</taxon>
        <taxon>Paenibacillus</taxon>
    </lineage>
</organism>
<dbReference type="Proteomes" id="UP000266177">
    <property type="component" value="Unassembled WGS sequence"/>
</dbReference>
<dbReference type="EMBL" id="QYZD01000032">
    <property type="protein sequence ID" value="RJG20683.1"/>
    <property type="molecule type" value="Genomic_DNA"/>
</dbReference>
<evidence type="ECO:0000313" key="4">
    <source>
        <dbReference type="Proteomes" id="UP000266177"/>
    </source>
</evidence>
<protein>
    <submittedName>
        <fullName evidence="3">Uncharacterized protein</fullName>
    </submittedName>
</protein>
<name>A0A378X9Q4_PANTH</name>
<dbReference type="AlphaFoldDB" id="A0A378X9Q4"/>
<evidence type="ECO:0000313" key="6">
    <source>
        <dbReference type="Proteomes" id="UP001209276"/>
    </source>
</evidence>
<dbReference type="Proteomes" id="UP000315377">
    <property type="component" value="Chromosome"/>
</dbReference>
<gene>
    <name evidence="3" type="ORF">DQX05_24300</name>
    <name evidence="2" type="ORF">FLT43_23065</name>
    <name evidence="1" type="ORF">M5W83_00370</name>
</gene>
<sequence length="76" mass="8916">MIPFENTVPYDIIMGDMYIPQCPFCHEDNVLVSLKPKELPDIRDGKKRLLIMPCCHNRIVVLDADRDYLLADRKIR</sequence>
<evidence type="ECO:0000313" key="2">
    <source>
        <dbReference type="EMBL" id="QDM46026.1"/>
    </source>
</evidence>
<proteinExistence type="predicted"/>
<evidence type="ECO:0000313" key="5">
    <source>
        <dbReference type="Proteomes" id="UP000315377"/>
    </source>
</evidence>
<dbReference type="GeneID" id="76998844"/>
<dbReference type="EMBL" id="JAMDMM010000003">
    <property type="protein sequence ID" value="MCY9605632.1"/>
    <property type="molecule type" value="Genomic_DNA"/>
</dbReference>
<reference evidence="2 5" key="2">
    <citation type="submission" date="2019-07" db="EMBL/GenBank/DDBJ databases">
        <title>Paenibacillus thiaminolyticus NRRL B-4156.</title>
        <authorList>
            <person name="Hehnly C."/>
            <person name="Zhang L."/>
        </authorList>
    </citation>
    <scope>NUCLEOTIDE SEQUENCE [LARGE SCALE GENOMIC DNA]</scope>
    <source>
        <strain evidence="2 5">NRRL B-4156</strain>
    </source>
</reference>
<dbReference type="EMBL" id="CP041405">
    <property type="protein sequence ID" value="QDM46026.1"/>
    <property type="molecule type" value="Genomic_DNA"/>
</dbReference>
<reference evidence="1 6" key="3">
    <citation type="submission" date="2022-05" db="EMBL/GenBank/DDBJ databases">
        <title>Genome Sequencing of Bee-Associated Microbes.</title>
        <authorList>
            <person name="Dunlap C."/>
        </authorList>
    </citation>
    <scope>NUCLEOTIDE SEQUENCE [LARGE SCALE GENOMIC DNA]</scope>
    <source>
        <strain evidence="1 6">NRRL B-14613</strain>
    </source>
</reference>